<sequence length="602" mass="65832">MSRRKEAAGSAHKGGGAQLDDEELAALIDELCAEAVSGLSHNRIEEGARPWLAKAELDLDNPEHMARFVEALAFSGYLSVFTPSLTGFAPIERFIRDRRSGADADTAIALDALARAEFRLLHIDSVCVPDRCSATDLANGEKVTLFEEIPEEAVGCDVALWLAATPKGELVALGVIAPLDDAALAEAMKFVRPGKGLRNSHRCAAALYRHVVRHDTLRIEGLNLFSEELSDIPDEDEEDWDELQKLAVAFMAQEIAEACGESITEEILQAARGMTNVANLMEALSRCVIYRAGGKANFAEAFSWIGFVMLETLDRRFASGFGGATRSIEVIAGDIERAIAEGEAPEGVGPLFQELRVKLMATRRAKTKGRPQDDELARVLQRIQALRAKTVDQGCTEQEALASAQKVAELLDRYGLSLDEVEMRERPCEGIGVDTGRKRSSPIDECVPAIADFCDCRTWFEKTASGSLRFVFFGLPEDVAAAHYLYDLIVLAFKTEADAFKKRSKAEVSGRNSSRSFQIGFGHGICYKLSDLKAERDKATRKADGRALAVVKSSVVEDEMEKLGLSLLAKEQNRSRKVLVDDYRAGVAAGEKFEPHLGVETE</sequence>
<dbReference type="InterPro" id="IPR055592">
    <property type="entry name" value="DUF7168"/>
</dbReference>
<feature type="domain" description="DUF7168" evidence="2">
    <location>
        <begin position="421"/>
        <end position="547"/>
    </location>
</feature>
<dbReference type="RefSeq" id="WP_136495549.1">
    <property type="nucleotide sequence ID" value="NZ_CP046052.1"/>
</dbReference>
<dbReference type="KEGG" id="mhey:H2LOC_005925"/>
<proteinExistence type="predicted"/>
<accession>A0A6B8KC75</accession>
<dbReference type="InterPro" id="IPR024498">
    <property type="entry name" value="DUF2786"/>
</dbReference>
<evidence type="ECO:0000313" key="3">
    <source>
        <dbReference type="EMBL" id="QGM45267.1"/>
    </source>
</evidence>
<dbReference type="AlphaFoldDB" id="A0A6B8KC75"/>
<evidence type="ECO:0000313" key="4">
    <source>
        <dbReference type="Proteomes" id="UP000309061"/>
    </source>
</evidence>
<organism evidence="3 4">
    <name type="scientific">Methylocystis heyeri</name>
    <dbReference type="NCBI Taxonomy" id="391905"/>
    <lineage>
        <taxon>Bacteria</taxon>
        <taxon>Pseudomonadati</taxon>
        <taxon>Pseudomonadota</taxon>
        <taxon>Alphaproteobacteria</taxon>
        <taxon>Hyphomicrobiales</taxon>
        <taxon>Methylocystaceae</taxon>
        <taxon>Methylocystis</taxon>
    </lineage>
</organism>
<protein>
    <submittedName>
        <fullName evidence="3">DUF2786 domain-containing protein</fullName>
    </submittedName>
</protein>
<evidence type="ECO:0000259" key="2">
    <source>
        <dbReference type="Pfam" id="PF23771"/>
    </source>
</evidence>
<dbReference type="Pfam" id="PF10979">
    <property type="entry name" value="DUF2786"/>
    <property type="match status" value="1"/>
</dbReference>
<dbReference type="Pfam" id="PF23771">
    <property type="entry name" value="DUF7168"/>
    <property type="match status" value="1"/>
</dbReference>
<name>A0A6B8KC75_9HYPH</name>
<dbReference type="Proteomes" id="UP000309061">
    <property type="component" value="Chromosome"/>
</dbReference>
<feature type="domain" description="DUF2786" evidence="1">
    <location>
        <begin position="378"/>
        <end position="417"/>
    </location>
</feature>
<dbReference type="EMBL" id="CP046052">
    <property type="protein sequence ID" value="QGM45267.1"/>
    <property type="molecule type" value="Genomic_DNA"/>
</dbReference>
<gene>
    <name evidence="3" type="ORF">H2LOC_005925</name>
</gene>
<evidence type="ECO:0000259" key="1">
    <source>
        <dbReference type="Pfam" id="PF10979"/>
    </source>
</evidence>
<dbReference type="OrthoDB" id="7259266at2"/>
<keyword evidence="4" id="KW-1185">Reference proteome</keyword>
<reference evidence="3 4" key="1">
    <citation type="submission" date="2019-11" db="EMBL/GenBank/DDBJ databases">
        <title>The genome sequence of Methylocystis heyeri.</title>
        <authorList>
            <person name="Oshkin I.Y."/>
            <person name="Miroshnikov K."/>
            <person name="Dedysh S.N."/>
        </authorList>
    </citation>
    <scope>NUCLEOTIDE SEQUENCE [LARGE SCALE GENOMIC DNA]</scope>
    <source>
        <strain evidence="3 4">H2</strain>
    </source>
</reference>